<feature type="transmembrane region" description="Helical" evidence="1">
    <location>
        <begin position="12"/>
        <end position="31"/>
    </location>
</feature>
<feature type="transmembrane region" description="Helical" evidence="1">
    <location>
        <begin position="37"/>
        <end position="55"/>
    </location>
</feature>
<dbReference type="EMBL" id="FNYR01000037">
    <property type="protein sequence ID" value="SEJ26359.1"/>
    <property type="molecule type" value="Genomic_DNA"/>
</dbReference>
<dbReference type="RefSeq" id="WP_089673649.1">
    <property type="nucleotide sequence ID" value="NZ_CP024845.1"/>
</dbReference>
<dbReference type="Proteomes" id="UP000198888">
    <property type="component" value="Unassembled WGS sequence"/>
</dbReference>
<sequence length="72" mass="7943">MVSERFREDVSTVPGMVAVGLLCIATGLVVISRSVALIIGFWKFVIGMWVVYLLYRLVVAVEALVDQQTPSE</sequence>
<name>A0A1H6XB31_9EURY</name>
<accession>A0A1H6XB31</accession>
<reference evidence="2 3" key="1">
    <citation type="submission" date="2016-10" db="EMBL/GenBank/DDBJ databases">
        <authorList>
            <person name="de Groot N.N."/>
        </authorList>
    </citation>
    <scope>NUCLEOTIDE SEQUENCE [LARGE SCALE GENOMIC DNA]</scope>
    <source>
        <strain evidence="2 3">DSM 22187</strain>
    </source>
</reference>
<gene>
    <name evidence="2" type="ORF">SAMN05444271_13713</name>
</gene>
<evidence type="ECO:0000313" key="3">
    <source>
        <dbReference type="Proteomes" id="UP000198888"/>
    </source>
</evidence>
<evidence type="ECO:0000256" key="1">
    <source>
        <dbReference type="SAM" id="Phobius"/>
    </source>
</evidence>
<keyword evidence="1" id="KW-0472">Membrane</keyword>
<keyword evidence="1" id="KW-0812">Transmembrane</keyword>
<organism evidence="2 3">
    <name type="scientific">Halohasta litchfieldiae</name>
    <dbReference type="NCBI Taxonomy" id="1073996"/>
    <lineage>
        <taxon>Archaea</taxon>
        <taxon>Methanobacteriati</taxon>
        <taxon>Methanobacteriota</taxon>
        <taxon>Stenosarchaea group</taxon>
        <taxon>Halobacteria</taxon>
        <taxon>Halobacteriales</taxon>
        <taxon>Haloferacaceae</taxon>
        <taxon>Halohasta</taxon>
    </lineage>
</organism>
<proteinExistence type="predicted"/>
<keyword evidence="1" id="KW-1133">Transmembrane helix</keyword>
<dbReference type="AlphaFoldDB" id="A0A1H6XB31"/>
<evidence type="ECO:0000313" key="2">
    <source>
        <dbReference type="EMBL" id="SEJ26359.1"/>
    </source>
</evidence>
<keyword evidence="3" id="KW-1185">Reference proteome</keyword>
<dbReference type="GeneID" id="35001480"/>
<protein>
    <submittedName>
        <fullName evidence="2">Uncharacterized protein</fullName>
    </submittedName>
</protein>